<proteinExistence type="predicted"/>
<dbReference type="InterPro" id="IPR037523">
    <property type="entry name" value="VOC_core"/>
</dbReference>
<dbReference type="SUPFAM" id="SSF54593">
    <property type="entry name" value="Glyoxalase/Bleomycin resistance protein/Dihydroxybiphenyl dioxygenase"/>
    <property type="match status" value="1"/>
</dbReference>
<dbReference type="Gene3D" id="3.10.180.10">
    <property type="entry name" value="2,3-Dihydroxybiphenyl 1,2-Dioxygenase, domain 1"/>
    <property type="match status" value="1"/>
</dbReference>
<dbReference type="InterPro" id="IPR029068">
    <property type="entry name" value="Glyas_Bleomycin-R_OHBP_Dase"/>
</dbReference>
<dbReference type="InterPro" id="IPR004360">
    <property type="entry name" value="Glyas_Fos-R_dOase_dom"/>
</dbReference>
<evidence type="ECO:0000259" key="1">
    <source>
        <dbReference type="PROSITE" id="PS51819"/>
    </source>
</evidence>
<comment type="caution">
    <text evidence="2">The sequence shown here is derived from an EMBL/GenBank/DDBJ whole genome shotgun (WGS) entry which is preliminary data.</text>
</comment>
<gene>
    <name evidence="2" type="ORF">GCM10009788_34710</name>
</gene>
<reference evidence="2 3" key="1">
    <citation type="journal article" date="2019" name="Int. J. Syst. Evol. Microbiol.">
        <title>The Global Catalogue of Microorganisms (GCM) 10K type strain sequencing project: providing services to taxonomists for standard genome sequencing and annotation.</title>
        <authorList>
            <consortium name="The Broad Institute Genomics Platform"/>
            <consortium name="The Broad Institute Genome Sequencing Center for Infectious Disease"/>
            <person name="Wu L."/>
            <person name="Ma J."/>
        </authorList>
    </citation>
    <scope>NUCLEOTIDE SEQUENCE [LARGE SCALE GENOMIC DNA]</scope>
    <source>
        <strain evidence="2 3">JCM 14942</strain>
    </source>
</reference>
<accession>A0ABN2AVI3</accession>
<sequence>MLTGIRQIKLPVGDLQVSVRWYARVLGLRLVAELADPDGTLVRIVTPPQAGPFVGVVSGPDGSPSFYDTPRLRVDP</sequence>
<protein>
    <recommendedName>
        <fullName evidence="1">VOC domain-containing protein</fullName>
    </recommendedName>
</protein>
<dbReference type="EMBL" id="BAAAOR010000025">
    <property type="protein sequence ID" value="GAA1528432.1"/>
    <property type="molecule type" value="Genomic_DNA"/>
</dbReference>
<name>A0ABN2AVI3_9ACTN</name>
<dbReference type="PROSITE" id="PS51819">
    <property type="entry name" value="VOC"/>
    <property type="match status" value="1"/>
</dbReference>
<keyword evidence="3" id="KW-1185">Reference proteome</keyword>
<evidence type="ECO:0000313" key="3">
    <source>
        <dbReference type="Proteomes" id="UP001500842"/>
    </source>
</evidence>
<dbReference type="Proteomes" id="UP001500842">
    <property type="component" value="Unassembled WGS sequence"/>
</dbReference>
<organism evidence="2 3">
    <name type="scientific">Nocardioides humi</name>
    <dbReference type="NCBI Taxonomy" id="449461"/>
    <lineage>
        <taxon>Bacteria</taxon>
        <taxon>Bacillati</taxon>
        <taxon>Actinomycetota</taxon>
        <taxon>Actinomycetes</taxon>
        <taxon>Propionibacteriales</taxon>
        <taxon>Nocardioidaceae</taxon>
        <taxon>Nocardioides</taxon>
    </lineage>
</organism>
<evidence type="ECO:0000313" key="2">
    <source>
        <dbReference type="EMBL" id="GAA1528432.1"/>
    </source>
</evidence>
<feature type="domain" description="VOC" evidence="1">
    <location>
        <begin position="4"/>
        <end position="76"/>
    </location>
</feature>
<dbReference type="Pfam" id="PF00903">
    <property type="entry name" value="Glyoxalase"/>
    <property type="match status" value="1"/>
</dbReference>